<evidence type="ECO:0000313" key="2">
    <source>
        <dbReference type="EMBL" id="ETN75785.1"/>
    </source>
</evidence>
<accession>W2T1C5</accession>
<proteinExistence type="predicted"/>
<name>W2T1C5_NECAM</name>
<protein>
    <submittedName>
        <fullName evidence="2">Uncharacterized protein</fullName>
    </submittedName>
</protein>
<evidence type="ECO:0000256" key="1">
    <source>
        <dbReference type="SAM" id="Phobius"/>
    </source>
</evidence>
<keyword evidence="3" id="KW-1185">Reference proteome</keyword>
<gene>
    <name evidence="2" type="ORF">NECAME_12127</name>
</gene>
<organism evidence="2 3">
    <name type="scientific">Necator americanus</name>
    <name type="common">Human hookworm</name>
    <dbReference type="NCBI Taxonomy" id="51031"/>
    <lineage>
        <taxon>Eukaryota</taxon>
        <taxon>Metazoa</taxon>
        <taxon>Ecdysozoa</taxon>
        <taxon>Nematoda</taxon>
        <taxon>Chromadorea</taxon>
        <taxon>Rhabditida</taxon>
        <taxon>Rhabditina</taxon>
        <taxon>Rhabditomorpha</taxon>
        <taxon>Strongyloidea</taxon>
        <taxon>Ancylostomatidae</taxon>
        <taxon>Bunostominae</taxon>
        <taxon>Necator</taxon>
    </lineage>
</organism>
<keyword evidence="1" id="KW-0812">Transmembrane</keyword>
<keyword evidence="1" id="KW-1133">Transmembrane helix</keyword>
<sequence>MKMTDSSSNKSCLGHKQIALKPKTLSLKIHDKPQYLLLRATLLAKILPRVLLLLYITGISVFMPLSKWQFGALIRLMGVEGVRCPGRDGH</sequence>
<dbReference type="Proteomes" id="UP000053676">
    <property type="component" value="Unassembled WGS sequence"/>
</dbReference>
<feature type="transmembrane region" description="Helical" evidence="1">
    <location>
        <begin position="46"/>
        <end position="65"/>
    </location>
</feature>
<dbReference type="KEGG" id="nai:NECAME_12127"/>
<dbReference type="AlphaFoldDB" id="W2T1C5"/>
<keyword evidence="1" id="KW-0472">Membrane</keyword>
<dbReference type="EMBL" id="KI660272">
    <property type="protein sequence ID" value="ETN75785.1"/>
    <property type="molecule type" value="Genomic_DNA"/>
</dbReference>
<evidence type="ECO:0000313" key="3">
    <source>
        <dbReference type="Proteomes" id="UP000053676"/>
    </source>
</evidence>
<reference evidence="3" key="1">
    <citation type="journal article" date="2014" name="Nat. Genet.">
        <title>Genome of the human hookworm Necator americanus.</title>
        <authorList>
            <person name="Tang Y.T."/>
            <person name="Gao X."/>
            <person name="Rosa B.A."/>
            <person name="Abubucker S."/>
            <person name="Hallsworth-Pepin K."/>
            <person name="Martin J."/>
            <person name="Tyagi R."/>
            <person name="Heizer E."/>
            <person name="Zhang X."/>
            <person name="Bhonagiri-Palsikar V."/>
            <person name="Minx P."/>
            <person name="Warren W.C."/>
            <person name="Wang Q."/>
            <person name="Zhan B."/>
            <person name="Hotez P.J."/>
            <person name="Sternberg P.W."/>
            <person name="Dougall A."/>
            <person name="Gaze S.T."/>
            <person name="Mulvenna J."/>
            <person name="Sotillo J."/>
            <person name="Ranganathan S."/>
            <person name="Rabelo E.M."/>
            <person name="Wilson R.K."/>
            <person name="Felgner P.L."/>
            <person name="Bethony J."/>
            <person name="Hawdon J.M."/>
            <person name="Gasser R.B."/>
            <person name="Loukas A."/>
            <person name="Mitreva M."/>
        </authorList>
    </citation>
    <scope>NUCLEOTIDE SEQUENCE [LARGE SCALE GENOMIC DNA]</scope>
</reference>